<dbReference type="EMBL" id="JAASQP010000001">
    <property type="protein sequence ID" value="NIJ24792.1"/>
    <property type="molecule type" value="Genomic_DNA"/>
</dbReference>
<name>A0ABX0U6C5_9SPHN</name>
<protein>
    <submittedName>
        <fullName evidence="1">Uncharacterized protein</fullName>
    </submittedName>
</protein>
<dbReference type="RefSeq" id="WP_140047188.1">
    <property type="nucleotide sequence ID" value="NZ_BAAAEV010000001.1"/>
</dbReference>
<reference evidence="1 2" key="1">
    <citation type="submission" date="2020-03" db="EMBL/GenBank/DDBJ databases">
        <title>Genomic Encyclopedia of Type Strains, Phase IV (KMG-IV): sequencing the most valuable type-strain genomes for metagenomic binning, comparative biology and taxonomic classification.</title>
        <authorList>
            <person name="Goeker M."/>
        </authorList>
    </citation>
    <scope>NUCLEOTIDE SEQUENCE [LARGE SCALE GENOMIC DNA]</scope>
    <source>
        <strain evidence="1 2">DSM 22753</strain>
    </source>
</reference>
<comment type="caution">
    <text evidence="1">The sequence shown here is derived from an EMBL/GenBank/DDBJ whole genome shotgun (WGS) entry which is preliminary data.</text>
</comment>
<keyword evidence="2" id="KW-1185">Reference proteome</keyword>
<evidence type="ECO:0000313" key="2">
    <source>
        <dbReference type="Proteomes" id="UP000788153"/>
    </source>
</evidence>
<proteinExistence type="predicted"/>
<gene>
    <name evidence="1" type="ORF">FHT01_002334</name>
</gene>
<dbReference type="Proteomes" id="UP000788153">
    <property type="component" value="Unassembled WGS sequence"/>
</dbReference>
<sequence>MSADVAEVAKLTKGQRRFLQRRYCAWCKARIDGDTCFAKYGARCTPEEMQRRREKALATYRPRPLRNHLLNEARNDD</sequence>
<evidence type="ECO:0000313" key="1">
    <source>
        <dbReference type="EMBL" id="NIJ24792.1"/>
    </source>
</evidence>
<organism evidence="1 2">
    <name type="scientific">Sphingomonas japonica</name>
    <dbReference type="NCBI Taxonomy" id="511662"/>
    <lineage>
        <taxon>Bacteria</taxon>
        <taxon>Pseudomonadati</taxon>
        <taxon>Pseudomonadota</taxon>
        <taxon>Alphaproteobacteria</taxon>
        <taxon>Sphingomonadales</taxon>
        <taxon>Sphingomonadaceae</taxon>
        <taxon>Sphingomonas</taxon>
    </lineage>
</organism>
<accession>A0ABX0U6C5</accession>